<dbReference type="FunFam" id="3.40.50.300:FF:000636">
    <property type="entry name" value="ATP-binding cassette sub-family D member 3"/>
    <property type="match status" value="1"/>
</dbReference>
<feature type="transmembrane region" description="Helical" evidence="9">
    <location>
        <begin position="20"/>
        <end position="39"/>
    </location>
</feature>
<evidence type="ECO:0000256" key="8">
    <source>
        <dbReference type="ARBA" id="ARBA00023136"/>
    </source>
</evidence>
<dbReference type="InterPro" id="IPR017871">
    <property type="entry name" value="ABC_transporter-like_CS"/>
</dbReference>
<evidence type="ECO:0000256" key="2">
    <source>
        <dbReference type="ARBA" id="ARBA00008575"/>
    </source>
</evidence>
<dbReference type="GO" id="GO:0005524">
    <property type="term" value="F:ATP binding"/>
    <property type="evidence" value="ECO:0007669"/>
    <property type="project" value="UniProtKB-KW"/>
</dbReference>
<evidence type="ECO:0000256" key="9">
    <source>
        <dbReference type="SAM" id="Phobius"/>
    </source>
</evidence>
<gene>
    <name evidence="12" type="ORF">LOAG_11515</name>
</gene>
<dbReference type="CTD" id="9948972"/>
<evidence type="ECO:0000313" key="12">
    <source>
        <dbReference type="EMBL" id="EFO16988.2"/>
    </source>
</evidence>
<dbReference type="GO" id="GO:0005778">
    <property type="term" value="C:peroxisomal membrane"/>
    <property type="evidence" value="ECO:0007669"/>
    <property type="project" value="UniProtKB-SubCell"/>
</dbReference>
<dbReference type="OMA" id="DIQAGHF"/>
<dbReference type="Pfam" id="PF00005">
    <property type="entry name" value="ABC_tran"/>
    <property type="match status" value="1"/>
</dbReference>
<feature type="transmembrane region" description="Helical" evidence="9">
    <location>
        <begin position="241"/>
        <end position="262"/>
    </location>
</feature>
<keyword evidence="4 9" id="KW-0812">Transmembrane</keyword>
<dbReference type="FunCoup" id="A0A1S0TMU0">
    <property type="interactions" value="1376"/>
</dbReference>
<dbReference type="GO" id="GO:0006635">
    <property type="term" value="P:fatty acid beta-oxidation"/>
    <property type="evidence" value="ECO:0007669"/>
    <property type="project" value="TreeGrafter"/>
</dbReference>
<evidence type="ECO:0000256" key="4">
    <source>
        <dbReference type="ARBA" id="ARBA00022692"/>
    </source>
</evidence>
<evidence type="ECO:0000259" key="10">
    <source>
        <dbReference type="PROSITE" id="PS50893"/>
    </source>
</evidence>
<dbReference type="EMBL" id="JH712611">
    <property type="protein sequence ID" value="EFO16988.2"/>
    <property type="molecule type" value="Genomic_DNA"/>
</dbReference>
<dbReference type="InterPro" id="IPR003593">
    <property type="entry name" value="AAA+_ATPase"/>
</dbReference>
<dbReference type="Pfam" id="PF06472">
    <property type="entry name" value="ABC_membrane_2"/>
    <property type="match status" value="1"/>
</dbReference>
<evidence type="ECO:0000256" key="3">
    <source>
        <dbReference type="ARBA" id="ARBA00022448"/>
    </source>
</evidence>
<dbReference type="CDD" id="cd03223">
    <property type="entry name" value="ABCD_peroxisomal_ALDP"/>
    <property type="match status" value="1"/>
</dbReference>
<organism evidence="12">
    <name type="scientific">Loa loa</name>
    <name type="common">Eye worm</name>
    <name type="synonym">Filaria loa</name>
    <dbReference type="NCBI Taxonomy" id="7209"/>
    <lineage>
        <taxon>Eukaryota</taxon>
        <taxon>Metazoa</taxon>
        <taxon>Ecdysozoa</taxon>
        <taxon>Nematoda</taxon>
        <taxon>Chromadorea</taxon>
        <taxon>Rhabditida</taxon>
        <taxon>Spirurina</taxon>
        <taxon>Spiruromorpha</taxon>
        <taxon>Filarioidea</taxon>
        <taxon>Onchocercidae</taxon>
        <taxon>Loa</taxon>
    </lineage>
</organism>
<dbReference type="SMART" id="SM00382">
    <property type="entry name" value="AAA"/>
    <property type="match status" value="1"/>
</dbReference>
<reference evidence="12" key="1">
    <citation type="submission" date="2012-04" db="EMBL/GenBank/DDBJ databases">
        <title>The Genome Sequence of Loa loa.</title>
        <authorList>
            <consortium name="The Broad Institute Genome Sequencing Platform"/>
            <consortium name="Broad Institute Genome Sequencing Center for Infectious Disease"/>
            <person name="Nutman T.B."/>
            <person name="Fink D.L."/>
            <person name="Russ C."/>
            <person name="Young S."/>
            <person name="Zeng Q."/>
            <person name="Gargeya S."/>
            <person name="Alvarado L."/>
            <person name="Berlin A."/>
            <person name="Chapman S.B."/>
            <person name="Chen Z."/>
            <person name="Freedman E."/>
            <person name="Gellesch M."/>
            <person name="Goldberg J."/>
            <person name="Griggs A."/>
            <person name="Gujja S."/>
            <person name="Heilman E.R."/>
            <person name="Heiman D."/>
            <person name="Howarth C."/>
            <person name="Mehta T."/>
            <person name="Neiman D."/>
            <person name="Pearson M."/>
            <person name="Roberts A."/>
            <person name="Saif S."/>
            <person name="Shea T."/>
            <person name="Shenoy N."/>
            <person name="Sisk P."/>
            <person name="Stolte C."/>
            <person name="Sykes S."/>
            <person name="White J."/>
            <person name="Yandava C."/>
            <person name="Haas B."/>
            <person name="Henn M.R."/>
            <person name="Nusbaum C."/>
            <person name="Birren B."/>
        </authorList>
    </citation>
    <scope>NUCLEOTIDE SEQUENCE [LARGE SCALE GENOMIC DNA]</scope>
</reference>
<evidence type="ECO:0000256" key="7">
    <source>
        <dbReference type="ARBA" id="ARBA00022989"/>
    </source>
</evidence>
<dbReference type="Gene3D" id="1.20.1560.10">
    <property type="entry name" value="ABC transporter type 1, transmembrane domain"/>
    <property type="match status" value="1"/>
</dbReference>
<dbReference type="SUPFAM" id="SSF52540">
    <property type="entry name" value="P-loop containing nucleoside triphosphate hydrolases"/>
    <property type="match status" value="1"/>
</dbReference>
<dbReference type="InterPro" id="IPR003439">
    <property type="entry name" value="ABC_transporter-like_ATP-bd"/>
</dbReference>
<accession>A0A1S0TMU0</accession>
<dbReference type="InterPro" id="IPR050835">
    <property type="entry name" value="ABC_transporter_sub-D"/>
</dbReference>
<dbReference type="GO" id="GO:0016887">
    <property type="term" value="F:ATP hydrolysis activity"/>
    <property type="evidence" value="ECO:0007669"/>
    <property type="project" value="InterPro"/>
</dbReference>
<dbReference type="InterPro" id="IPR027417">
    <property type="entry name" value="P-loop_NTPase"/>
</dbReference>
<feature type="transmembrane region" description="Helical" evidence="9">
    <location>
        <begin position="132"/>
        <end position="150"/>
    </location>
</feature>
<dbReference type="PROSITE" id="PS50893">
    <property type="entry name" value="ABC_TRANSPORTER_2"/>
    <property type="match status" value="1"/>
</dbReference>
<evidence type="ECO:0000256" key="1">
    <source>
        <dbReference type="ARBA" id="ARBA00004585"/>
    </source>
</evidence>
<proteinExistence type="inferred from homology"/>
<dbReference type="InParanoid" id="A0A1S0TMU0"/>
<dbReference type="GeneID" id="9948972"/>
<dbReference type="GO" id="GO:0042760">
    <property type="term" value="P:very long-chain fatty acid catabolic process"/>
    <property type="evidence" value="ECO:0007669"/>
    <property type="project" value="TreeGrafter"/>
</dbReference>
<sequence length="703" mass="79862">MAALSKFQPVSGNASISHLFYGATTIASLLFVAAFVNIVRKGVPSSIILKSKNVRSWKSSKWYNTMNTTLLYKLHFLLKIIIPRFKCRETFLIALYSVVLLSRTLLSIYVASLEGHLIRTIVEIQSAAFIRYLIKWFLVAIPATFVNSMIKFMEGYVAIAFRARLTQYAYNKYLSDCTYYRVNNLDERLKNVDQCLTDDVMAFCQTTSRLFSLILKPLFDIIFVGSTLVYKSWKAKLGSGIFLLIIMGPGILMSTAGLLRFISPNFSELFSEESKKKGALRFLHSRLISNSEEVALYRGHETEKICLLKAFNNIQHHAYLICRKKIPYIMVEQYLLKYLWTATGMIMIAPPLFTTKSTKASSKIKVGDRTANFMTAKNLMGVVAGAAEKLMISHKEVIELAGYASRVYHMFEVFEDVKQQKFIREKSLENMSENDMVQFDTHEIHGQILQTNGIVRLCDVPIVTPAGHIIVNNFSIEIHAGMHLFITGPNGCGKSSLFRILGGLWPVYRGRLELPPKAEMYYLPQRPYMTFGNLRDQIIYPDTVTDMRRKGITDTGLMEILKTVHLSDIVEREGGFESKREWIGVLSGGEKQRLGLARIFYHQPKYALLDECTSAISIDVEALIYQAMKDAGFTLLSVSHRPSLWRFHTHLLQYDGQGRYRLCPMDSEILQSSNSDMNKNELFCGNGSTKDSILNYSSSINET</sequence>
<feature type="domain" description="ABC transporter" evidence="10">
    <location>
        <begin position="455"/>
        <end position="682"/>
    </location>
</feature>
<feature type="domain" description="ABC transmembrane type-1" evidence="11">
    <location>
        <begin position="94"/>
        <end position="303"/>
    </location>
</feature>
<dbReference type="SUPFAM" id="SSF90123">
    <property type="entry name" value="ABC transporter transmembrane region"/>
    <property type="match status" value="1"/>
</dbReference>
<comment type="subcellular location">
    <subcellularLocation>
        <location evidence="1">Peroxisome membrane</location>
        <topology evidence="1">Multi-pass membrane protein</topology>
    </subcellularLocation>
</comment>
<name>A0A1S0TMU0_LOALO</name>
<dbReference type="OrthoDB" id="422637at2759"/>
<dbReference type="Gene3D" id="3.40.50.300">
    <property type="entry name" value="P-loop containing nucleotide triphosphate hydrolases"/>
    <property type="match status" value="1"/>
</dbReference>
<dbReference type="PANTHER" id="PTHR11384">
    <property type="entry name" value="ATP-BINDING CASSETTE, SUB-FAMILY D MEMBER"/>
    <property type="match status" value="1"/>
</dbReference>
<evidence type="ECO:0000256" key="6">
    <source>
        <dbReference type="ARBA" id="ARBA00022840"/>
    </source>
</evidence>
<dbReference type="InterPro" id="IPR011527">
    <property type="entry name" value="ABC1_TM_dom"/>
</dbReference>
<dbReference type="GO" id="GO:0007031">
    <property type="term" value="P:peroxisome organization"/>
    <property type="evidence" value="ECO:0007669"/>
    <property type="project" value="TreeGrafter"/>
</dbReference>
<keyword evidence="8 9" id="KW-0472">Membrane</keyword>
<feature type="transmembrane region" description="Helical" evidence="9">
    <location>
        <begin position="91"/>
        <end position="112"/>
    </location>
</feature>
<dbReference type="GO" id="GO:0015910">
    <property type="term" value="P:long-chain fatty acid import into peroxisome"/>
    <property type="evidence" value="ECO:0007669"/>
    <property type="project" value="TreeGrafter"/>
</dbReference>
<keyword evidence="7 9" id="KW-1133">Transmembrane helix</keyword>
<dbReference type="PROSITE" id="PS50929">
    <property type="entry name" value="ABC_TM1F"/>
    <property type="match status" value="1"/>
</dbReference>
<keyword evidence="3" id="KW-0813">Transport</keyword>
<evidence type="ECO:0000259" key="11">
    <source>
        <dbReference type="PROSITE" id="PS50929"/>
    </source>
</evidence>
<dbReference type="GO" id="GO:0005324">
    <property type="term" value="F:long-chain fatty acid transmembrane transporter activity"/>
    <property type="evidence" value="ECO:0007669"/>
    <property type="project" value="TreeGrafter"/>
</dbReference>
<dbReference type="PROSITE" id="PS00211">
    <property type="entry name" value="ABC_TRANSPORTER_1"/>
    <property type="match status" value="1"/>
</dbReference>
<dbReference type="PANTHER" id="PTHR11384:SF67">
    <property type="entry name" value="ATP-BINDING CASSETTE SUB-FAMILY D MEMBER 1"/>
    <property type="match status" value="1"/>
</dbReference>
<comment type="similarity">
    <text evidence="2">Belongs to the ABC transporter superfamily. ABCD family. Peroxisomal fatty acyl CoA transporter (TC 3.A.1.203) subfamily.</text>
</comment>
<dbReference type="AlphaFoldDB" id="A0A1S0TMU0"/>
<keyword evidence="5" id="KW-0547">Nucleotide-binding</keyword>
<evidence type="ECO:0000256" key="5">
    <source>
        <dbReference type="ARBA" id="ARBA00022741"/>
    </source>
</evidence>
<keyword evidence="6" id="KW-0067">ATP-binding</keyword>
<dbReference type="InterPro" id="IPR036640">
    <property type="entry name" value="ABC1_TM_sf"/>
</dbReference>
<dbReference type="KEGG" id="loa:LOAG_11515"/>
<dbReference type="GO" id="GO:0140359">
    <property type="term" value="F:ABC-type transporter activity"/>
    <property type="evidence" value="ECO:0007669"/>
    <property type="project" value="InterPro"/>
</dbReference>
<protein>
    <submittedName>
        <fullName evidence="12">ABC transporter</fullName>
    </submittedName>
</protein>
<dbReference type="RefSeq" id="XP_020301487.1">
    <property type="nucleotide sequence ID" value="XM_020448362.1"/>
</dbReference>